<dbReference type="InterPro" id="IPR014266">
    <property type="entry name" value="PEP-CTERM_TPR_PrsT"/>
</dbReference>
<gene>
    <name evidence="5" type="primary">prsT</name>
    <name evidence="5" type="ORF">ACFPPA_00950</name>
</gene>
<name>A0ABW0QJ68_9GAMM</name>
<dbReference type="SUPFAM" id="SSF48452">
    <property type="entry name" value="TPR-like"/>
    <property type="match status" value="5"/>
</dbReference>
<feature type="repeat" description="TPR" evidence="3">
    <location>
        <begin position="135"/>
        <end position="168"/>
    </location>
</feature>
<dbReference type="SMART" id="SM00028">
    <property type="entry name" value="TPR"/>
    <property type="match status" value="17"/>
</dbReference>
<keyword evidence="6" id="KW-1185">Reference proteome</keyword>
<proteinExistence type="predicted"/>
<accession>A0ABW0QJ68</accession>
<reference evidence="6" key="1">
    <citation type="journal article" date="2019" name="Int. J. Syst. Evol. Microbiol.">
        <title>The Global Catalogue of Microorganisms (GCM) 10K type strain sequencing project: providing services to taxonomists for standard genome sequencing and annotation.</title>
        <authorList>
            <consortium name="The Broad Institute Genomics Platform"/>
            <consortium name="The Broad Institute Genome Sequencing Center for Infectious Disease"/>
            <person name="Wu L."/>
            <person name="Ma J."/>
        </authorList>
    </citation>
    <scope>NUCLEOTIDE SEQUENCE [LARGE SCALE GENOMIC DNA]</scope>
    <source>
        <strain evidence="6">CGMCC 1.16619</strain>
    </source>
</reference>
<organism evidence="5 6">
    <name type="scientific">Rhodanobacter ginsengisoli</name>
    <dbReference type="NCBI Taxonomy" id="418646"/>
    <lineage>
        <taxon>Bacteria</taxon>
        <taxon>Pseudomonadati</taxon>
        <taxon>Pseudomonadota</taxon>
        <taxon>Gammaproteobacteria</taxon>
        <taxon>Lysobacterales</taxon>
        <taxon>Rhodanobacteraceae</taxon>
        <taxon>Rhodanobacter</taxon>
    </lineage>
</organism>
<evidence type="ECO:0000256" key="3">
    <source>
        <dbReference type="PROSITE-ProRule" id="PRU00339"/>
    </source>
</evidence>
<dbReference type="RefSeq" id="WP_377316368.1">
    <property type="nucleotide sequence ID" value="NZ_JBHSNF010000001.1"/>
</dbReference>
<dbReference type="Gene3D" id="1.25.40.10">
    <property type="entry name" value="Tetratricopeptide repeat domain"/>
    <property type="match status" value="5"/>
</dbReference>
<feature type="repeat" description="TPR" evidence="3">
    <location>
        <begin position="546"/>
        <end position="579"/>
    </location>
</feature>
<evidence type="ECO:0000313" key="5">
    <source>
        <dbReference type="EMBL" id="MFC5524299.1"/>
    </source>
</evidence>
<dbReference type="Pfam" id="PF14559">
    <property type="entry name" value="TPR_19"/>
    <property type="match status" value="3"/>
</dbReference>
<dbReference type="EMBL" id="JBHSNF010000001">
    <property type="protein sequence ID" value="MFC5524299.1"/>
    <property type="molecule type" value="Genomic_DNA"/>
</dbReference>
<dbReference type="PANTHER" id="PTHR45586:SF1">
    <property type="entry name" value="LIPOPOLYSACCHARIDE ASSEMBLY PROTEIN B"/>
    <property type="match status" value="1"/>
</dbReference>
<dbReference type="PROSITE" id="PS50005">
    <property type="entry name" value="TPR"/>
    <property type="match status" value="6"/>
</dbReference>
<dbReference type="PROSITE" id="PS51257">
    <property type="entry name" value="PROKAR_LIPOPROTEIN"/>
    <property type="match status" value="1"/>
</dbReference>
<feature type="repeat" description="TPR" evidence="3">
    <location>
        <begin position="580"/>
        <end position="613"/>
    </location>
</feature>
<keyword evidence="1" id="KW-0677">Repeat</keyword>
<protein>
    <submittedName>
        <fullName evidence="5">XrtA/PEP-CTERM system TPR-repeat protein PrsT</fullName>
    </submittedName>
</protein>
<feature type="repeat" description="TPR" evidence="3">
    <location>
        <begin position="277"/>
        <end position="310"/>
    </location>
</feature>
<dbReference type="InterPro" id="IPR019734">
    <property type="entry name" value="TPR_rpt"/>
</dbReference>
<feature type="repeat" description="TPR" evidence="3">
    <location>
        <begin position="782"/>
        <end position="815"/>
    </location>
</feature>
<feature type="region of interest" description="Disordered" evidence="4">
    <location>
        <begin position="392"/>
        <end position="413"/>
    </location>
</feature>
<dbReference type="InterPro" id="IPR051012">
    <property type="entry name" value="CellSynth/LPSAsmb/PSIAsmb"/>
</dbReference>
<dbReference type="Proteomes" id="UP001596114">
    <property type="component" value="Unassembled WGS sequence"/>
</dbReference>
<dbReference type="InterPro" id="IPR011990">
    <property type="entry name" value="TPR-like_helical_dom_sf"/>
</dbReference>
<evidence type="ECO:0000256" key="4">
    <source>
        <dbReference type="SAM" id="MobiDB-lite"/>
    </source>
</evidence>
<feature type="compositionally biased region" description="Polar residues" evidence="4">
    <location>
        <begin position="404"/>
        <end position="413"/>
    </location>
</feature>
<evidence type="ECO:0000256" key="2">
    <source>
        <dbReference type="ARBA" id="ARBA00022803"/>
    </source>
</evidence>
<comment type="caution">
    <text evidence="5">The sequence shown here is derived from an EMBL/GenBank/DDBJ whole genome shotgun (WGS) entry which is preliminary data.</text>
</comment>
<evidence type="ECO:0000313" key="6">
    <source>
        <dbReference type="Proteomes" id="UP001596114"/>
    </source>
</evidence>
<feature type="repeat" description="TPR" evidence="3">
    <location>
        <begin position="478"/>
        <end position="511"/>
    </location>
</feature>
<dbReference type="PANTHER" id="PTHR45586">
    <property type="entry name" value="TPR REPEAT-CONTAINING PROTEIN PA4667"/>
    <property type="match status" value="1"/>
</dbReference>
<dbReference type="NCBIfam" id="TIGR02917">
    <property type="entry name" value="PEP_TPR_lipo"/>
    <property type="match status" value="1"/>
</dbReference>
<keyword evidence="2 3" id="KW-0802">TPR repeat</keyword>
<dbReference type="Pfam" id="PF13432">
    <property type="entry name" value="TPR_16"/>
    <property type="match status" value="3"/>
</dbReference>
<sequence>MRLIKLNTWVVRLGLALLCVNLLLSGCGLTGGHGNLDAGAKYQAEGQYRAAYIEAKKVLQRDNKNGAAWLLLGRASLMLGNSTEALNDLQNAQANGVSKAQWAVPMGQVLQVTQQHEKLLNIVSADKLTDPRVKGLVHVLRGDAYLGLKQLDQAKQSYQAALTLDPKDPRALAGLAKVSAAANDLDSANGYVQQALAAAPENPQAWIVKGDLAFTNQDFAGAESDYQKVLGFKNPDWLPQERFYALTRLASAQVQQNRYDEALVNIQTLEKMSPKQPFPHYLHGLVLYKQGHQDDAISELQQVLKEQPDNAQAQFLMGAVNYAQGNYDQAEMNLSNVMGMDKKDVRPRKLLALTLYRSGRSRQALDTLRPAVPGNPSDTELLALLQRAVAEGTGKPGPKAAATSADNPPDTQFAQAGTALASGDESEAIRLLKEKPASDTSTEARRNRLLVMTYLREQHPANAVKVAAEYAARNPHDSAAHLLYGTALVAAGQRTEARAQYFEAYKLDPKSLAALLNLGNLDSIEGHYGDAGVRYRAVLKQDPQNEVAMTALGRIAMLQGNKAEALKWFKQAIVAAPKSAEPYFGLIVVYSESGQFDEAESTAKRLVDVNPNNPAALNILGAAELSAGHQGKALISLQQAVNLAPRVPLYRTNLARAQVINKDTKGAKDNLAQVIKADPGQVAAVTLLAFMKLQDHDLPGAISLAQTLQKQTASKAAGFSLEGDLYMANKSWSKAAQAYQQGLKVQYDRPLVIKNFQALSKGEAKEAEGVLRDWLAKHPDDAATRLLLALYYLNHGQNAQAASQYERVLKTYPSDIGTLNNLAWIYTEQHNPKALALAEQVFKLAPDSPGIADTYGWALIANNQPKTALPILMQAAKAAPKVPVIQYHLAVAQARTGDTVGAQTTLKTLQKSGADFKDRQAAEKLYRELGEAAGGDPGK</sequence>
<evidence type="ECO:0000256" key="1">
    <source>
        <dbReference type="ARBA" id="ARBA00022737"/>
    </source>
</evidence>